<dbReference type="PANTHER" id="PTHR48022">
    <property type="entry name" value="PLASTIDIC GLUCOSE TRANSPORTER 4"/>
    <property type="match status" value="1"/>
</dbReference>
<feature type="transmembrane region" description="Helical" evidence="10">
    <location>
        <begin position="395"/>
        <end position="419"/>
    </location>
</feature>
<dbReference type="GO" id="GO:0015793">
    <property type="term" value="P:glycerol transmembrane transport"/>
    <property type="evidence" value="ECO:0007669"/>
    <property type="project" value="TreeGrafter"/>
</dbReference>
<dbReference type="InterPro" id="IPR036259">
    <property type="entry name" value="MFS_trans_sf"/>
</dbReference>
<proteinExistence type="inferred from homology"/>
<keyword evidence="5 10" id="KW-1133">Transmembrane helix</keyword>
<feature type="transmembrane region" description="Helical" evidence="10">
    <location>
        <begin position="491"/>
        <end position="515"/>
    </location>
</feature>
<evidence type="ECO:0000256" key="9">
    <source>
        <dbReference type="SAM" id="MobiDB-lite"/>
    </source>
</evidence>
<dbReference type="InterPro" id="IPR003663">
    <property type="entry name" value="Sugar/inositol_transpt"/>
</dbReference>
<dbReference type="GO" id="GO:0016020">
    <property type="term" value="C:membrane"/>
    <property type="evidence" value="ECO:0007669"/>
    <property type="project" value="UniProtKB-SubCell"/>
</dbReference>
<feature type="compositionally biased region" description="Polar residues" evidence="9">
    <location>
        <begin position="1"/>
        <end position="16"/>
    </location>
</feature>
<feature type="compositionally biased region" description="Basic and acidic residues" evidence="9">
    <location>
        <begin position="591"/>
        <end position="602"/>
    </location>
</feature>
<evidence type="ECO:0000256" key="10">
    <source>
        <dbReference type="SAM" id="Phobius"/>
    </source>
</evidence>
<accession>A0AAV5GLD8</accession>
<comment type="catalytic activity">
    <reaction evidence="7">
        <text>myo-inositol(out) + H(+)(out) = myo-inositol(in) + H(+)(in)</text>
        <dbReference type="Rhea" id="RHEA:60364"/>
        <dbReference type="ChEBI" id="CHEBI:15378"/>
        <dbReference type="ChEBI" id="CHEBI:17268"/>
    </reaction>
</comment>
<evidence type="ECO:0000313" key="12">
    <source>
        <dbReference type="EMBL" id="GJN93425.1"/>
    </source>
</evidence>
<dbReference type="SUPFAM" id="SSF103473">
    <property type="entry name" value="MFS general substrate transporter"/>
    <property type="match status" value="1"/>
</dbReference>
<protein>
    <recommendedName>
        <fullName evidence="11">Major facilitator superfamily (MFS) profile domain-containing protein</fullName>
    </recommendedName>
</protein>
<evidence type="ECO:0000256" key="3">
    <source>
        <dbReference type="ARBA" id="ARBA00022448"/>
    </source>
</evidence>
<comment type="subcellular location">
    <subcellularLocation>
        <location evidence="1">Membrane</location>
        <topology evidence="1">Multi-pass membrane protein</topology>
    </subcellularLocation>
</comment>
<keyword evidence="13" id="KW-1185">Reference proteome</keyword>
<reference evidence="12 13" key="1">
    <citation type="submission" date="2021-12" db="EMBL/GenBank/DDBJ databases">
        <title>High titer production of polyol ester of fatty acids by Rhodotorula paludigena BS15 towards product separation-free biomass refinery.</title>
        <authorList>
            <person name="Mano J."/>
            <person name="Ono H."/>
            <person name="Tanaka T."/>
            <person name="Naito K."/>
            <person name="Sushida H."/>
            <person name="Ike M."/>
            <person name="Tokuyasu K."/>
            <person name="Kitaoka M."/>
        </authorList>
    </citation>
    <scope>NUCLEOTIDE SEQUENCE [LARGE SCALE GENOMIC DNA]</scope>
    <source>
        <strain evidence="12 13">BS15</strain>
    </source>
</reference>
<gene>
    <name evidence="12" type="ORF">Rhopal_006480-T1</name>
</gene>
<dbReference type="Pfam" id="PF00083">
    <property type="entry name" value="Sugar_tr"/>
    <property type="match status" value="1"/>
</dbReference>
<feature type="transmembrane region" description="Helical" evidence="10">
    <location>
        <begin position="431"/>
        <end position="453"/>
    </location>
</feature>
<comment type="similarity">
    <text evidence="2 8">Belongs to the major facilitator superfamily. Sugar transporter (TC 2.A.1.1) family.</text>
</comment>
<feature type="compositionally biased region" description="Basic and acidic residues" evidence="9">
    <location>
        <begin position="566"/>
        <end position="575"/>
    </location>
</feature>
<feature type="region of interest" description="Disordered" evidence="9">
    <location>
        <begin position="1"/>
        <end position="28"/>
    </location>
</feature>
<dbReference type="EMBL" id="BQKY01000014">
    <property type="protein sequence ID" value="GJN93425.1"/>
    <property type="molecule type" value="Genomic_DNA"/>
</dbReference>
<dbReference type="AlphaFoldDB" id="A0AAV5GLD8"/>
<organism evidence="12 13">
    <name type="scientific">Rhodotorula paludigena</name>
    <dbReference type="NCBI Taxonomy" id="86838"/>
    <lineage>
        <taxon>Eukaryota</taxon>
        <taxon>Fungi</taxon>
        <taxon>Dikarya</taxon>
        <taxon>Basidiomycota</taxon>
        <taxon>Pucciniomycotina</taxon>
        <taxon>Microbotryomycetes</taxon>
        <taxon>Sporidiobolales</taxon>
        <taxon>Sporidiobolaceae</taxon>
        <taxon>Rhodotorula</taxon>
    </lineage>
</organism>
<evidence type="ECO:0000256" key="4">
    <source>
        <dbReference type="ARBA" id="ARBA00022692"/>
    </source>
</evidence>
<evidence type="ECO:0000256" key="7">
    <source>
        <dbReference type="ARBA" id="ARBA00049119"/>
    </source>
</evidence>
<evidence type="ECO:0000313" key="13">
    <source>
        <dbReference type="Proteomes" id="UP001342314"/>
    </source>
</evidence>
<evidence type="ECO:0000256" key="6">
    <source>
        <dbReference type="ARBA" id="ARBA00023136"/>
    </source>
</evidence>
<dbReference type="InterPro" id="IPR020846">
    <property type="entry name" value="MFS_dom"/>
</dbReference>
<dbReference type="FunFam" id="1.20.1250.20:FF:000061">
    <property type="entry name" value="MFS sugar transporter"/>
    <property type="match status" value="1"/>
</dbReference>
<keyword evidence="4 10" id="KW-0812">Transmembrane</keyword>
<evidence type="ECO:0000256" key="1">
    <source>
        <dbReference type="ARBA" id="ARBA00004141"/>
    </source>
</evidence>
<keyword evidence="3 8" id="KW-0813">Transport</keyword>
<dbReference type="InterPro" id="IPR005828">
    <property type="entry name" value="MFS_sugar_transport-like"/>
</dbReference>
<feature type="transmembrane region" description="Helical" evidence="10">
    <location>
        <begin position="204"/>
        <end position="223"/>
    </location>
</feature>
<evidence type="ECO:0000259" key="11">
    <source>
        <dbReference type="PROSITE" id="PS50850"/>
    </source>
</evidence>
<evidence type="ECO:0000256" key="2">
    <source>
        <dbReference type="ARBA" id="ARBA00010992"/>
    </source>
</evidence>
<feature type="region of interest" description="Disordered" evidence="9">
    <location>
        <begin position="566"/>
        <end position="620"/>
    </location>
</feature>
<evidence type="ECO:0000256" key="8">
    <source>
        <dbReference type="RuleBase" id="RU003346"/>
    </source>
</evidence>
<dbReference type="PROSITE" id="PS50850">
    <property type="entry name" value="MFS"/>
    <property type="match status" value="1"/>
</dbReference>
<comment type="caution">
    <text evidence="12">The sequence shown here is derived from an EMBL/GenBank/DDBJ whole genome shotgun (WGS) entry which is preliminary data.</text>
</comment>
<keyword evidence="6 10" id="KW-0472">Membrane</keyword>
<feature type="transmembrane region" description="Helical" evidence="10">
    <location>
        <begin position="235"/>
        <end position="257"/>
    </location>
</feature>
<dbReference type="Gene3D" id="1.20.1250.20">
    <property type="entry name" value="MFS general substrate transporter like domains"/>
    <property type="match status" value="1"/>
</dbReference>
<dbReference type="PANTHER" id="PTHR48022:SF69">
    <property type="entry name" value="SUGAR TRANSPORTER"/>
    <property type="match status" value="1"/>
</dbReference>
<dbReference type="GO" id="GO:0005351">
    <property type="term" value="F:carbohydrate:proton symporter activity"/>
    <property type="evidence" value="ECO:0007669"/>
    <property type="project" value="TreeGrafter"/>
</dbReference>
<feature type="transmembrane region" description="Helical" evidence="10">
    <location>
        <begin position="61"/>
        <end position="78"/>
    </location>
</feature>
<dbReference type="InterPro" id="IPR050360">
    <property type="entry name" value="MFS_Sugar_Transporters"/>
</dbReference>
<dbReference type="PRINTS" id="PR00171">
    <property type="entry name" value="SUGRTRNSPORT"/>
</dbReference>
<feature type="transmembrane region" description="Helical" evidence="10">
    <location>
        <begin position="146"/>
        <end position="166"/>
    </location>
</feature>
<name>A0AAV5GLD8_9BASI</name>
<feature type="transmembrane region" description="Helical" evidence="10">
    <location>
        <begin position="114"/>
        <end position="134"/>
    </location>
</feature>
<feature type="transmembrane region" description="Helical" evidence="10">
    <location>
        <begin position="365"/>
        <end position="386"/>
    </location>
</feature>
<feature type="domain" description="Major facilitator superfamily (MFS) profile" evidence="11">
    <location>
        <begin position="65"/>
        <end position="519"/>
    </location>
</feature>
<dbReference type="NCBIfam" id="TIGR00879">
    <property type="entry name" value="SP"/>
    <property type="match status" value="1"/>
</dbReference>
<sequence length="620" mass="68584">MSVPAQQPEPTQQLPSDPQEGEAALADLNREDLATTTQLPEDAKTNSAGVPSYFGLTGNKLIMAITATSTVGFLLFGYDQGVMSGIITGKQFWRDFPACDERVQGSQRAALLQATYTAIYEVGCFAGAVFALFFGNKTGRRRMIMAGAAVMVVGVVIQVAAIRGHWAGGQFLFGRTITGIGNGMNTSTIPSWMAECSRSHNRGLLICIEASMIAIGTALAYWIDFGLSYVDSSVAWRFPIAFQIVFAIMLVYGVWFLPESPRWLMHEGRHVDAQRVVAALTDDAYDSEATILQTRIIMQSIEQSHQLGVVKKRNMFSNGPTQHFRRMLCGASSQIFQQIGGCNSVIYFAPVIFEQYLQQTRTLSLILGGVNVSVYAMAACGSYFVIERLGRRKMFLIGSFGQAVSMIITFACLIPSASLPEGETTSATNGAVFGLFLFLFFFGSTWLELPWLYPAEINPLRTRTNANAVSTLSNWLFNFAVVQFTPPFLDASAWGCFLFFAIWNALFIPVIYFFYIETAGRTLEEIDLIFAKAYAENRGYVAMSLELPKLSDEEVRSELDRLHVEHQRNKGRAADVEQPGSDQNTLAEAEQEIRADAKAMHEKKQKVGTNEKGQQRELDV</sequence>
<dbReference type="Proteomes" id="UP001342314">
    <property type="component" value="Unassembled WGS sequence"/>
</dbReference>
<evidence type="ECO:0000256" key="5">
    <source>
        <dbReference type="ARBA" id="ARBA00022989"/>
    </source>
</evidence>